<evidence type="ECO:0000313" key="1">
    <source>
        <dbReference type="EMBL" id="KKM15297.1"/>
    </source>
</evidence>
<accession>A0A0F9HJF0</accession>
<dbReference type="AlphaFoldDB" id="A0A0F9HJF0"/>
<organism evidence="1">
    <name type="scientific">marine sediment metagenome</name>
    <dbReference type="NCBI Taxonomy" id="412755"/>
    <lineage>
        <taxon>unclassified sequences</taxon>
        <taxon>metagenomes</taxon>
        <taxon>ecological metagenomes</taxon>
    </lineage>
</organism>
<name>A0A0F9HJF0_9ZZZZ</name>
<proteinExistence type="predicted"/>
<comment type="caution">
    <text evidence="1">The sequence shown here is derived from an EMBL/GenBank/DDBJ whole genome shotgun (WGS) entry which is preliminary data.</text>
</comment>
<sequence>MNEPMKTAAETRKEIDDFFKDFMYRLKCLKKANEAIMKFKQEIEHKTERDVK</sequence>
<reference evidence="1" key="1">
    <citation type="journal article" date="2015" name="Nature">
        <title>Complex archaea that bridge the gap between prokaryotes and eukaryotes.</title>
        <authorList>
            <person name="Spang A."/>
            <person name="Saw J.H."/>
            <person name="Jorgensen S.L."/>
            <person name="Zaremba-Niedzwiedzka K."/>
            <person name="Martijn J."/>
            <person name="Lind A.E."/>
            <person name="van Eijk R."/>
            <person name="Schleper C."/>
            <person name="Guy L."/>
            <person name="Ettema T.J."/>
        </authorList>
    </citation>
    <scope>NUCLEOTIDE SEQUENCE</scope>
</reference>
<dbReference type="EMBL" id="LAZR01014940">
    <property type="protein sequence ID" value="KKM15297.1"/>
    <property type="molecule type" value="Genomic_DNA"/>
</dbReference>
<gene>
    <name evidence="1" type="ORF">LCGC14_1697470</name>
</gene>
<protein>
    <submittedName>
        <fullName evidence="1">Uncharacterized protein</fullName>
    </submittedName>
</protein>